<name>A0A4Q7JD10_9PSEU</name>
<dbReference type="Pfam" id="PF13692">
    <property type="entry name" value="Glyco_trans_1_4"/>
    <property type="match status" value="1"/>
</dbReference>
<dbReference type="Gene3D" id="3.40.50.2000">
    <property type="entry name" value="Glycogen Phosphorylase B"/>
    <property type="match status" value="1"/>
</dbReference>
<gene>
    <name evidence="1" type="ORF">EWH70_09585</name>
</gene>
<dbReference type="Proteomes" id="UP000292003">
    <property type="component" value="Unassembled WGS sequence"/>
</dbReference>
<proteinExistence type="predicted"/>
<comment type="caution">
    <text evidence="1">The sequence shown here is derived from an EMBL/GenBank/DDBJ whole genome shotgun (WGS) entry which is preliminary data.</text>
</comment>
<evidence type="ECO:0000313" key="1">
    <source>
        <dbReference type="EMBL" id="RZQ64224.1"/>
    </source>
</evidence>
<dbReference type="OrthoDB" id="9771846at2"/>
<dbReference type="SUPFAM" id="SSF53756">
    <property type="entry name" value="UDP-Glycosyltransferase/glycogen phosphorylase"/>
    <property type="match status" value="1"/>
</dbReference>
<dbReference type="EMBL" id="SFCC01000004">
    <property type="protein sequence ID" value="RZQ64224.1"/>
    <property type="molecule type" value="Genomic_DNA"/>
</dbReference>
<dbReference type="GO" id="GO:0016757">
    <property type="term" value="F:glycosyltransferase activity"/>
    <property type="evidence" value="ECO:0007669"/>
    <property type="project" value="TreeGrafter"/>
</dbReference>
<accession>A0A4Q7JD10</accession>
<organism evidence="1 2">
    <name type="scientific">Amycolatopsis suaedae</name>
    <dbReference type="NCBI Taxonomy" id="2510978"/>
    <lineage>
        <taxon>Bacteria</taxon>
        <taxon>Bacillati</taxon>
        <taxon>Actinomycetota</taxon>
        <taxon>Actinomycetes</taxon>
        <taxon>Pseudonocardiales</taxon>
        <taxon>Pseudonocardiaceae</taxon>
        <taxon>Amycolatopsis</taxon>
    </lineage>
</organism>
<keyword evidence="1" id="KW-0808">Transferase</keyword>
<sequence length="396" mass="43240">MNRPLVVMVSGAGWDGVRGSERQLTEALAERVDVLWADPPVSPATPARFRGLEHTSRHWRPALAAVAPGILRFTPVALPGLTRPWIRGTTWPLVRAQLRGVLRRSGRTPDAVICCTPHEVLGYWGEGVRQVLYGTDDWLAGAELMGLDARVIAVAERSAVRAADLVLAVTPELAQRWQRLGAEPVEFPNGCDPDAHRGCVPATLPDGFPAEVAGVSGQLSDRIDIRLLEAVADTGIGLLLVGPLDPRWLPVRVASLLERDNVHHTGPVPFERLGPWIARFDVGLTPYANTPFNRASFPLKTLEYLAAGKPVVATDLPASRRLQYETREIQLAVEPESFALAVLDAVRLPPLPTAIAQRRAVAERHSWRARACQLLDLLFPSLEEDPVDSRDASAAR</sequence>
<dbReference type="PANTHER" id="PTHR12526:SF600">
    <property type="entry name" value="GLYCOSYL TRANSFERASE GROUP 1"/>
    <property type="match status" value="1"/>
</dbReference>
<reference evidence="1 2" key="1">
    <citation type="submission" date="2019-02" db="EMBL/GenBank/DDBJ databases">
        <title>Draft genome sequence of Amycolatopsis sp. 8-3EHSu isolated from roots of Suaeda maritima.</title>
        <authorList>
            <person name="Duangmal K."/>
            <person name="Chantavorakit T."/>
        </authorList>
    </citation>
    <scope>NUCLEOTIDE SEQUENCE [LARGE SCALE GENOMIC DNA]</scope>
    <source>
        <strain evidence="1 2">8-3EHSu</strain>
    </source>
</reference>
<evidence type="ECO:0000313" key="2">
    <source>
        <dbReference type="Proteomes" id="UP000292003"/>
    </source>
</evidence>
<protein>
    <submittedName>
        <fullName evidence="1">Glycosyltransferase</fullName>
    </submittedName>
</protein>
<dbReference type="PANTHER" id="PTHR12526">
    <property type="entry name" value="GLYCOSYLTRANSFERASE"/>
    <property type="match status" value="1"/>
</dbReference>
<dbReference type="AlphaFoldDB" id="A0A4Q7JD10"/>
<keyword evidence="2" id="KW-1185">Reference proteome</keyword>
<dbReference type="RefSeq" id="WP_130474937.1">
    <property type="nucleotide sequence ID" value="NZ_SFCC01000004.1"/>
</dbReference>